<dbReference type="Gene3D" id="3.30.2370.10">
    <property type="entry name" value="putative pyruvate dehydrogenase"/>
    <property type="match status" value="1"/>
</dbReference>
<name>A0A8X8K2G1_9GAMM</name>
<accession>A0A8X8K2G1</accession>
<evidence type="ECO:0000313" key="2">
    <source>
        <dbReference type="Proteomes" id="UP000636938"/>
    </source>
</evidence>
<sequence length="89" mass="9611">MWIASKRLHYSIKAGMYEESSEVRSRRRGGIILGDVARHVASAPESGYGTDRQSVLHEITRAFKSEVALPASSVEGGFVGGSGKMRGET</sequence>
<reference evidence="1 2" key="1">
    <citation type="submission" date="2020-08" db="EMBL/GenBank/DDBJ databases">
        <title>A Genomic Blueprint of the Chicken Gut Microbiome.</title>
        <authorList>
            <person name="Gilroy R."/>
            <person name="Ravi A."/>
            <person name="Getino M."/>
            <person name="Pursley I."/>
            <person name="Horton D.L."/>
            <person name="Alikhan N.-F."/>
            <person name="Baker D."/>
            <person name="Gharbi K."/>
            <person name="Hall N."/>
            <person name="Watson M."/>
            <person name="Adriaenssens E.M."/>
            <person name="Foster-Nyarko E."/>
            <person name="Jarju S."/>
            <person name="Secka A."/>
            <person name="Antonio M."/>
            <person name="Oren A."/>
            <person name="Chaudhuri R."/>
            <person name="La Ragione R.M."/>
            <person name="Hildebrand F."/>
            <person name="Pallen M.J."/>
        </authorList>
    </citation>
    <scope>NUCLEOTIDE SEQUENCE [LARGE SCALE GENOMIC DNA]</scope>
    <source>
        <strain evidence="1 2">Sa5BUN4</strain>
    </source>
</reference>
<dbReference type="AlphaFoldDB" id="A0A8X8K2G1"/>
<dbReference type="Pfam" id="PF16826">
    <property type="entry name" value="DUF5076"/>
    <property type="match status" value="1"/>
</dbReference>
<keyword evidence="2" id="KW-1185">Reference proteome</keyword>
<evidence type="ECO:0000313" key="1">
    <source>
        <dbReference type="EMBL" id="MBD7953935.1"/>
    </source>
</evidence>
<proteinExistence type="predicted"/>
<organism evidence="1 2">
    <name type="scientific">Stenotrophomonas lacuserhaii</name>
    <dbReference type="NCBI Taxonomy" id="2760084"/>
    <lineage>
        <taxon>Bacteria</taxon>
        <taxon>Pseudomonadati</taxon>
        <taxon>Pseudomonadota</taxon>
        <taxon>Gammaproteobacteria</taxon>
        <taxon>Lysobacterales</taxon>
        <taxon>Lysobacteraceae</taxon>
        <taxon>Stenotrophomonas</taxon>
    </lineage>
</organism>
<dbReference type="InterPro" id="IPR031796">
    <property type="entry name" value="DUF5076"/>
</dbReference>
<protein>
    <submittedName>
        <fullName evidence="1">DUF5076 domain-containing protein</fullName>
    </submittedName>
</protein>
<comment type="caution">
    <text evidence="1">The sequence shown here is derived from an EMBL/GenBank/DDBJ whole genome shotgun (WGS) entry which is preliminary data.</text>
</comment>
<dbReference type="Proteomes" id="UP000636938">
    <property type="component" value="Unassembled WGS sequence"/>
</dbReference>
<gene>
    <name evidence="1" type="ORF">H9654_06900</name>
</gene>
<dbReference type="EMBL" id="JACSQS010000005">
    <property type="protein sequence ID" value="MBD7953935.1"/>
    <property type="molecule type" value="Genomic_DNA"/>
</dbReference>